<comment type="caution">
    <text evidence="1">The sequence shown here is derived from an EMBL/GenBank/DDBJ whole genome shotgun (WGS) entry which is preliminary data.</text>
</comment>
<gene>
    <name evidence="1" type="ORF">LCGC14_1142530</name>
</gene>
<organism evidence="1">
    <name type="scientific">marine sediment metagenome</name>
    <dbReference type="NCBI Taxonomy" id="412755"/>
    <lineage>
        <taxon>unclassified sequences</taxon>
        <taxon>metagenomes</taxon>
        <taxon>ecological metagenomes</taxon>
    </lineage>
</organism>
<accession>A0A0F9LXX9</accession>
<name>A0A0F9LXX9_9ZZZZ</name>
<proteinExistence type="predicted"/>
<evidence type="ECO:0000313" key="1">
    <source>
        <dbReference type="EMBL" id="KKM99959.1"/>
    </source>
</evidence>
<protein>
    <submittedName>
        <fullName evidence="1">Uncharacterized protein</fullName>
    </submittedName>
</protein>
<dbReference type="EMBL" id="LAZR01005437">
    <property type="protein sequence ID" value="KKM99959.1"/>
    <property type="molecule type" value="Genomic_DNA"/>
</dbReference>
<sequence length="57" mass="6728">MKRGEYIRVLIELGNLWVGQDFGWNWINNESNELRDTLGVAHISNDPSCFRWYRGSN</sequence>
<dbReference type="AlphaFoldDB" id="A0A0F9LXX9"/>
<reference evidence="1" key="1">
    <citation type="journal article" date="2015" name="Nature">
        <title>Complex archaea that bridge the gap between prokaryotes and eukaryotes.</title>
        <authorList>
            <person name="Spang A."/>
            <person name="Saw J.H."/>
            <person name="Jorgensen S.L."/>
            <person name="Zaremba-Niedzwiedzka K."/>
            <person name="Martijn J."/>
            <person name="Lind A.E."/>
            <person name="van Eijk R."/>
            <person name="Schleper C."/>
            <person name="Guy L."/>
            <person name="Ettema T.J."/>
        </authorList>
    </citation>
    <scope>NUCLEOTIDE SEQUENCE</scope>
</reference>